<dbReference type="Pfam" id="PF02826">
    <property type="entry name" value="2-Hacid_dh_C"/>
    <property type="match status" value="1"/>
</dbReference>
<evidence type="ECO:0000259" key="3">
    <source>
        <dbReference type="Pfam" id="PF02826"/>
    </source>
</evidence>
<sequence length="312" mass="35001">MLIPLIADIDAEELELWLQSLNRVLPDQQVITSEAIDDEQAASIEFAIVANPTPSELRRFPNLKWVQSLWAGVEKMVSMPELAEIPIVRMQDPELARIMAEGVLTWTLYLHRQIPTYLRQQQQHHWKQHIYQPPSQTRVGVLGTGNLGLAAIETLLANGFKVCAWSRSPKQIDNVEHFAGSEGLDAMLPQCDIVIALLPLTDATRLLMNDQRLSQLKPGASIINFARAPIFDYDALLRHLDAGHLEHAVLDVFNQEPLPQDNPLWEHPAVSVLPHISGPTDITSASEIVRQNVSAYLMHGSIPETVDYQRGY</sequence>
<keyword evidence="5" id="KW-1185">Reference proteome</keyword>
<proteinExistence type="predicted"/>
<evidence type="ECO:0000256" key="1">
    <source>
        <dbReference type="ARBA" id="ARBA00023002"/>
    </source>
</evidence>
<gene>
    <name evidence="4" type="ORF">SAMN05444390_104388</name>
</gene>
<dbReference type="Gene3D" id="3.40.50.720">
    <property type="entry name" value="NAD(P)-binding Rossmann-like Domain"/>
    <property type="match status" value="2"/>
</dbReference>
<dbReference type="PANTHER" id="PTHR43333:SF1">
    <property type="entry name" value="D-ISOMER SPECIFIC 2-HYDROXYACID DEHYDROGENASE NAD-BINDING DOMAIN-CONTAINING PROTEIN"/>
    <property type="match status" value="1"/>
</dbReference>
<feature type="domain" description="D-isomer specific 2-hydroxyacid dehydrogenase NAD-binding" evidence="3">
    <location>
        <begin position="107"/>
        <end position="277"/>
    </location>
</feature>
<dbReference type="GO" id="GO:0016491">
    <property type="term" value="F:oxidoreductase activity"/>
    <property type="evidence" value="ECO:0007669"/>
    <property type="project" value="UniProtKB-KW"/>
</dbReference>
<keyword evidence="2" id="KW-0520">NAD</keyword>
<keyword evidence="1" id="KW-0560">Oxidoreductase</keyword>
<dbReference type="RefSeq" id="WP_104004751.1">
    <property type="nucleotide sequence ID" value="NZ_FNVQ01000004.1"/>
</dbReference>
<dbReference type="OrthoDB" id="9787219at2"/>
<dbReference type="InterPro" id="IPR006140">
    <property type="entry name" value="D-isomer_DH_NAD-bd"/>
</dbReference>
<protein>
    <submittedName>
        <fullName evidence="4">Glyoxylate/hydroxypyruvate reductase A</fullName>
    </submittedName>
</protein>
<dbReference type="Proteomes" id="UP000236745">
    <property type="component" value="Unassembled WGS sequence"/>
</dbReference>
<evidence type="ECO:0000313" key="5">
    <source>
        <dbReference type="Proteomes" id="UP000236745"/>
    </source>
</evidence>
<evidence type="ECO:0000256" key="2">
    <source>
        <dbReference type="ARBA" id="ARBA00023027"/>
    </source>
</evidence>
<dbReference type="InterPro" id="IPR036291">
    <property type="entry name" value="NAD(P)-bd_dom_sf"/>
</dbReference>
<name>A0A1H6D002_9GAMM</name>
<reference evidence="4 5" key="1">
    <citation type="submission" date="2016-10" db="EMBL/GenBank/DDBJ databases">
        <authorList>
            <person name="de Groot N.N."/>
        </authorList>
    </citation>
    <scope>NUCLEOTIDE SEQUENCE [LARGE SCALE GENOMIC DNA]</scope>
    <source>
        <strain evidence="4 5">DSM 22012</strain>
    </source>
</reference>
<evidence type="ECO:0000313" key="4">
    <source>
        <dbReference type="EMBL" id="SEG78612.1"/>
    </source>
</evidence>
<dbReference type="SUPFAM" id="SSF51735">
    <property type="entry name" value="NAD(P)-binding Rossmann-fold domains"/>
    <property type="match status" value="1"/>
</dbReference>
<keyword evidence="4" id="KW-0670">Pyruvate</keyword>
<dbReference type="EMBL" id="FNVQ01000004">
    <property type="protein sequence ID" value="SEG78612.1"/>
    <property type="molecule type" value="Genomic_DNA"/>
</dbReference>
<dbReference type="CDD" id="cd12164">
    <property type="entry name" value="GDH_like_2"/>
    <property type="match status" value="1"/>
</dbReference>
<organism evidence="4 5">
    <name type="scientific">Marinobacterium lutimaris</name>
    <dbReference type="NCBI Taxonomy" id="568106"/>
    <lineage>
        <taxon>Bacteria</taxon>
        <taxon>Pseudomonadati</taxon>
        <taxon>Pseudomonadota</taxon>
        <taxon>Gammaproteobacteria</taxon>
        <taxon>Oceanospirillales</taxon>
        <taxon>Oceanospirillaceae</taxon>
        <taxon>Marinobacterium</taxon>
    </lineage>
</organism>
<dbReference type="GO" id="GO:0051287">
    <property type="term" value="F:NAD binding"/>
    <property type="evidence" value="ECO:0007669"/>
    <property type="project" value="InterPro"/>
</dbReference>
<dbReference type="AlphaFoldDB" id="A0A1H6D002"/>
<dbReference type="PANTHER" id="PTHR43333">
    <property type="entry name" value="2-HACID_DH_C DOMAIN-CONTAINING PROTEIN"/>
    <property type="match status" value="1"/>
</dbReference>
<accession>A0A1H6D002</accession>